<dbReference type="AlphaFoldDB" id="A0A2P8FM16"/>
<protein>
    <submittedName>
        <fullName evidence="4">Putative ABC-type ATPase</fullName>
    </submittedName>
</protein>
<keyword evidence="2" id="KW-0067">ATP-binding</keyword>
<proteinExistence type="predicted"/>
<evidence type="ECO:0000259" key="3">
    <source>
        <dbReference type="Pfam" id="PF06414"/>
    </source>
</evidence>
<dbReference type="EMBL" id="PYGK01000020">
    <property type="protein sequence ID" value="PSL22771.1"/>
    <property type="molecule type" value="Genomic_DNA"/>
</dbReference>
<dbReference type="PANTHER" id="PTHR39206">
    <property type="entry name" value="SLL8004 PROTEIN"/>
    <property type="match status" value="1"/>
</dbReference>
<reference evidence="4 5" key="1">
    <citation type="submission" date="2018-03" db="EMBL/GenBank/DDBJ databases">
        <title>Genomic Encyclopedia of Archaeal and Bacterial Type Strains, Phase II (KMG-II): from individual species to whole genera.</title>
        <authorList>
            <person name="Goeker M."/>
        </authorList>
    </citation>
    <scope>NUCLEOTIDE SEQUENCE [LARGE SCALE GENOMIC DNA]</scope>
    <source>
        <strain evidence="4 5">DSM 18107</strain>
    </source>
</reference>
<dbReference type="RefSeq" id="WP_211303560.1">
    <property type="nucleotide sequence ID" value="NZ_PYGK01000020.1"/>
</dbReference>
<dbReference type="Proteomes" id="UP000240978">
    <property type="component" value="Unassembled WGS sequence"/>
</dbReference>
<evidence type="ECO:0000313" key="5">
    <source>
        <dbReference type="Proteomes" id="UP000240978"/>
    </source>
</evidence>
<evidence type="ECO:0000313" key="4">
    <source>
        <dbReference type="EMBL" id="PSL22771.1"/>
    </source>
</evidence>
<dbReference type="InterPro" id="IPR010488">
    <property type="entry name" value="Zeta_toxin_domain"/>
</dbReference>
<keyword evidence="1" id="KW-0547">Nucleotide-binding</keyword>
<gene>
    <name evidence="4" type="ORF">CLV42_12032</name>
</gene>
<accession>A0A2P8FM16</accession>
<sequence>MRIFAGPNGSGKSTIIYDIKKNFYSGFYLNADDIQKACSEKGFINMGDYQLNIPSAVFEKYLSTSSLREKSEKDGYKVDLRLQNNIITTGKNTHAYEAALIAEFLRQQLIHAGHSFSFETVMSHVSKLEILKQALDAGYRNYLYFIATDSVQINIDRVKERVRKGGHNVDEDKIIERYARSLDLLSKVIPYTYRTFLIDNSRLSYRLIAEFEKDRMLIHDQDIPNWLRIYVLEKMQLI</sequence>
<evidence type="ECO:0000256" key="1">
    <source>
        <dbReference type="ARBA" id="ARBA00022741"/>
    </source>
</evidence>
<dbReference type="InterPro" id="IPR027417">
    <property type="entry name" value="P-loop_NTPase"/>
</dbReference>
<name>A0A2P8FM16_9BACT</name>
<dbReference type="PANTHER" id="PTHR39206:SF1">
    <property type="entry name" value="SLL8004 PROTEIN"/>
    <property type="match status" value="1"/>
</dbReference>
<dbReference type="GO" id="GO:0005524">
    <property type="term" value="F:ATP binding"/>
    <property type="evidence" value="ECO:0007669"/>
    <property type="project" value="UniProtKB-KW"/>
</dbReference>
<feature type="domain" description="Zeta toxin" evidence="3">
    <location>
        <begin position="91"/>
        <end position="183"/>
    </location>
</feature>
<keyword evidence="5" id="KW-1185">Reference proteome</keyword>
<organism evidence="4 5">
    <name type="scientific">Chitinophaga ginsengisoli</name>
    <dbReference type="NCBI Taxonomy" id="363837"/>
    <lineage>
        <taxon>Bacteria</taxon>
        <taxon>Pseudomonadati</taxon>
        <taxon>Bacteroidota</taxon>
        <taxon>Chitinophagia</taxon>
        <taxon>Chitinophagales</taxon>
        <taxon>Chitinophagaceae</taxon>
        <taxon>Chitinophaga</taxon>
    </lineage>
</organism>
<dbReference type="Pfam" id="PF06414">
    <property type="entry name" value="Zeta_toxin"/>
    <property type="match status" value="1"/>
</dbReference>
<dbReference type="SUPFAM" id="SSF52540">
    <property type="entry name" value="P-loop containing nucleoside triphosphate hydrolases"/>
    <property type="match status" value="1"/>
</dbReference>
<comment type="caution">
    <text evidence="4">The sequence shown here is derived from an EMBL/GenBank/DDBJ whole genome shotgun (WGS) entry which is preliminary data.</text>
</comment>
<dbReference type="GO" id="GO:0016301">
    <property type="term" value="F:kinase activity"/>
    <property type="evidence" value="ECO:0007669"/>
    <property type="project" value="InterPro"/>
</dbReference>
<evidence type="ECO:0000256" key="2">
    <source>
        <dbReference type="ARBA" id="ARBA00022840"/>
    </source>
</evidence>
<dbReference type="Gene3D" id="3.40.50.300">
    <property type="entry name" value="P-loop containing nucleotide triphosphate hydrolases"/>
    <property type="match status" value="1"/>
</dbReference>